<dbReference type="EMBL" id="AJIL01000097">
    <property type="protein sequence ID" value="KNE95454.1"/>
    <property type="molecule type" value="Genomic_DNA"/>
</dbReference>
<dbReference type="Proteomes" id="UP000054564">
    <property type="component" value="Unassembled WGS sequence"/>
</dbReference>
<reference evidence="2" key="1">
    <citation type="submission" date="2014-03" db="EMBL/GenBank/DDBJ databases">
        <title>The Genome Sequence of Puccinia striiformis f. sp. tritici PST-78.</title>
        <authorList>
            <consortium name="The Broad Institute Genome Sequencing Platform"/>
            <person name="Cuomo C."/>
            <person name="Hulbert S."/>
            <person name="Chen X."/>
            <person name="Walker B."/>
            <person name="Young S.K."/>
            <person name="Zeng Q."/>
            <person name="Gargeya S."/>
            <person name="Fitzgerald M."/>
            <person name="Haas B."/>
            <person name="Abouelleil A."/>
            <person name="Alvarado L."/>
            <person name="Arachchi H.M."/>
            <person name="Berlin A.M."/>
            <person name="Chapman S.B."/>
            <person name="Goldberg J."/>
            <person name="Griggs A."/>
            <person name="Gujja S."/>
            <person name="Hansen M."/>
            <person name="Howarth C."/>
            <person name="Imamovic A."/>
            <person name="Larimer J."/>
            <person name="McCowan C."/>
            <person name="Montmayeur A."/>
            <person name="Murphy C."/>
            <person name="Neiman D."/>
            <person name="Pearson M."/>
            <person name="Priest M."/>
            <person name="Roberts A."/>
            <person name="Saif S."/>
            <person name="Shea T."/>
            <person name="Sisk P."/>
            <person name="Sykes S."/>
            <person name="Wortman J."/>
            <person name="Nusbaum C."/>
            <person name="Birren B."/>
        </authorList>
    </citation>
    <scope>NUCLEOTIDE SEQUENCE [LARGE SCALE GENOMIC DNA]</scope>
    <source>
        <strain evidence="2">race PST-78</strain>
    </source>
</reference>
<proteinExistence type="predicted"/>
<dbReference type="AlphaFoldDB" id="A0A0L0V916"/>
<protein>
    <submittedName>
        <fullName evidence="1">Uncharacterized protein</fullName>
    </submittedName>
</protein>
<name>A0A0L0V916_9BASI</name>
<organism evidence="1 2">
    <name type="scientific">Puccinia striiformis f. sp. tritici PST-78</name>
    <dbReference type="NCBI Taxonomy" id="1165861"/>
    <lineage>
        <taxon>Eukaryota</taxon>
        <taxon>Fungi</taxon>
        <taxon>Dikarya</taxon>
        <taxon>Basidiomycota</taxon>
        <taxon>Pucciniomycotina</taxon>
        <taxon>Pucciniomycetes</taxon>
        <taxon>Pucciniales</taxon>
        <taxon>Pucciniaceae</taxon>
        <taxon>Puccinia</taxon>
    </lineage>
</organism>
<comment type="caution">
    <text evidence="1">The sequence shown here is derived from an EMBL/GenBank/DDBJ whole genome shotgun (WGS) entry which is preliminary data.</text>
</comment>
<evidence type="ECO:0000313" key="1">
    <source>
        <dbReference type="EMBL" id="KNE95454.1"/>
    </source>
</evidence>
<sequence>MSKLRPLTTGGLPRNAEYVRKMWWRISVHESEDLYPEFREELGPNDEARKTPDWNEKSRSTEILRILEMCTKITSLDLDLRPTELDKQTGEFTINENETTSKFFYPISKLTQLTSIALTSPFAAGQVPGCGGRVPGALPGLAGGEPYPHFLVKVGKWGEVKACQYEHELWIFEI</sequence>
<evidence type="ECO:0000313" key="2">
    <source>
        <dbReference type="Proteomes" id="UP000054564"/>
    </source>
</evidence>
<gene>
    <name evidence="1" type="ORF">PSTG_11310</name>
</gene>
<dbReference type="OrthoDB" id="2502018at2759"/>
<keyword evidence="2" id="KW-1185">Reference proteome</keyword>
<accession>A0A0L0V916</accession>